<gene>
    <name evidence="1" type="ORF">BN2614_LOCUS6</name>
</gene>
<evidence type="ECO:0000313" key="1">
    <source>
        <dbReference type="EMBL" id="VCW97645.1"/>
    </source>
</evidence>
<comment type="caution">
    <text evidence="1">The sequence shown here is derived from an EMBL/GenBank/DDBJ whole genome shotgun (WGS) entry which is preliminary data.</text>
</comment>
<dbReference type="AlphaFoldDB" id="A0A9X9Q272"/>
<organism evidence="1 2">
    <name type="scientific">Gulo gulo</name>
    <name type="common">Wolverine</name>
    <name type="synonym">Gluton</name>
    <dbReference type="NCBI Taxonomy" id="48420"/>
    <lineage>
        <taxon>Eukaryota</taxon>
        <taxon>Metazoa</taxon>
        <taxon>Chordata</taxon>
        <taxon>Craniata</taxon>
        <taxon>Vertebrata</taxon>
        <taxon>Euteleostomi</taxon>
        <taxon>Mammalia</taxon>
        <taxon>Eutheria</taxon>
        <taxon>Laurasiatheria</taxon>
        <taxon>Carnivora</taxon>
        <taxon>Caniformia</taxon>
        <taxon>Musteloidea</taxon>
        <taxon>Mustelidae</taxon>
        <taxon>Guloninae</taxon>
        <taxon>Gulo</taxon>
    </lineage>
</organism>
<dbReference type="EMBL" id="CYRY02022464">
    <property type="protein sequence ID" value="VCW97645.1"/>
    <property type="molecule type" value="Genomic_DNA"/>
</dbReference>
<keyword evidence="2" id="KW-1185">Reference proteome</keyword>
<protein>
    <submittedName>
        <fullName evidence="1">Uncharacterized protein</fullName>
    </submittedName>
</protein>
<accession>A0A9X9Q272</accession>
<evidence type="ECO:0000313" key="2">
    <source>
        <dbReference type="Proteomes" id="UP000269945"/>
    </source>
</evidence>
<name>A0A9X9Q272_GULGU</name>
<reference evidence="1 2" key="1">
    <citation type="submission" date="2018-10" db="EMBL/GenBank/DDBJ databases">
        <authorList>
            <person name="Ekblom R."/>
            <person name="Jareborg N."/>
        </authorList>
    </citation>
    <scope>NUCLEOTIDE SEQUENCE [LARGE SCALE GENOMIC DNA]</scope>
    <source>
        <tissue evidence="1">Muscle</tissue>
    </source>
</reference>
<feature type="non-terminal residue" evidence="1">
    <location>
        <position position="90"/>
    </location>
</feature>
<dbReference type="Proteomes" id="UP000269945">
    <property type="component" value="Unassembled WGS sequence"/>
</dbReference>
<sequence length="90" mass="9662">MLLRRVHEVPGPAQHVAHTILILKVVVMATQVGGDLVRGQQRHQLLDQAAGGPVLSDGPHGVVAGHQHVVLLGRRQLLLEPGQLCAGQRR</sequence>
<proteinExistence type="predicted"/>